<name>A0AAD4QBG0_9AGAM</name>
<accession>A0AAD4QBG0</accession>
<feature type="region of interest" description="Disordered" evidence="1">
    <location>
        <begin position="307"/>
        <end position="331"/>
    </location>
</feature>
<protein>
    <submittedName>
        <fullName evidence="2">Uncharacterized protein</fullName>
    </submittedName>
</protein>
<dbReference type="AlphaFoldDB" id="A0AAD4QBG0"/>
<proteinExistence type="predicted"/>
<organism evidence="2 3">
    <name type="scientific">Lactarius akahatsu</name>
    <dbReference type="NCBI Taxonomy" id="416441"/>
    <lineage>
        <taxon>Eukaryota</taxon>
        <taxon>Fungi</taxon>
        <taxon>Dikarya</taxon>
        <taxon>Basidiomycota</taxon>
        <taxon>Agaricomycotina</taxon>
        <taxon>Agaricomycetes</taxon>
        <taxon>Russulales</taxon>
        <taxon>Russulaceae</taxon>
        <taxon>Lactarius</taxon>
    </lineage>
</organism>
<evidence type="ECO:0000313" key="2">
    <source>
        <dbReference type="EMBL" id="KAH8987021.1"/>
    </source>
</evidence>
<feature type="region of interest" description="Disordered" evidence="1">
    <location>
        <begin position="68"/>
        <end position="134"/>
    </location>
</feature>
<evidence type="ECO:0000313" key="3">
    <source>
        <dbReference type="Proteomes" id="UP001201163"/>
    </source>
</evidence>
<dbReference type="EMBL" id="JAKELL010000050">
    <property type="protein sequence ID" value="KAH8987021.1"/>
    <property type="molecule type" value="Genomic_DNA"/>
</dbReference>
<evidence type="ECO:0000256" key="1">
    <source>
        <dbReference type="SAM" id="MobiDB-lite"/>
    </source>
</evidence>
<feature type="compositionally biased region" description="Polar residues" evidence="1">
    <location>
        <begin position="308"/>
        <end position="331"/>
    </location>
</feature>
<keyword evidence="3" id="KW-1185">Reference proteome</keyword>
<feature type="region of interest" description="Disordered" evidence="1">
    <location>
        <begin position="1"/>
        <end position="54"/>
    </location>
</feature>
<comment type="caution">
    <text evidence="2">The sequence shown here is derived from an EMBL/GenBank/DDBJ whole genome shotgun (WGS) entry which is preliminary data.</text>
</comment>
<dbReference type="Proteomes" id="UP001201163">
    <property type="component" value="Unassembled WGS sequence"/>
</dbReference>
<reference evidence="2" key="1">
    <citation type="submission" date="2022-01" db="EMBL/GenBank/DDBJ databases">
        <title>Comparative genomics reveals a dynamic genome evolution in the ectomycorrhizal milk-cap (Lactarius) mushrooms.</title>
        <authorList>
            <consortium name="DOE Joint Genome Institute"/>
            <person name="Lebreton A."/>
            <person name="Tang N."/>
            <person name="Kuo A."/>
            <person name="LaButti K."/>
            <person name="Drula E."/>
            <person name="Barry K."/>
            <person name="Clum A."/>
            <person name="Lipzen A."/>
            <person name="Mousain D."/>
            <person name="Ng V."/>
            <person name="Wang R."/>
            <person name="Wang X."/>
            <person name="Dai Y."/>
            <person name="Henrissat B."/>
            <person name="Grigoriev I.V."/>
            <person name="Guerin-Laguette A."/>
            <person name="Yu F."/>
            <person name="Martin F.M."/>
        </authorList>
    </citation>
    <scope>NUCLEOTIDE SEQUENCE</scope>
    <source>
        <strain evidence="2">QP</strain>
    </source>
</reference>
<gene>
    <name evidence="2" type="ORF">EDB92DRAFT_1948790</name>
</gene>
<sequence length="384" mass="40741">MAPRTWWQHDTIEAAPVAPSTDTSMHTVSSKKKKKKGVDTHQPTLPQLVLKGPQPKVAVAELEVSLGKHTLPAEEGPTSNAEQRRATAGSPEPKPAKRARAGAETLLVEDDSDDNISNGSDSKVSESESNEDEDCDDLVGFTQMAKMSKMAFERPTWLASSAGDIADAPNASQINWCHSPPDSMPACTPSTHGTLPPHAQAGAYVLSRGPIGIQPEDTQTAGPELAGTTSEGQQMTRTHFKYPQVTVSGSQAMHAHSKGHSKHQQVAPVHSARHSVTISGLKGTASKGRQAVFVYPEGYHQVTAPGLTGTTPNGRQATHTHSGHRQVTASGFMGTNSKGQQGAQTHPQAAAAAASVARLLRSLLLVMCIVERRLNQVTCLMGYD</sequence>